<evidence type="ECO:0000313" key="4">
    <source>
        <dbReference type="Proteomes" id="UP001362999"/>
    </source>
</evidence>
<dbReference type="Proteomes" id="UP001362999">
    <property type="component" value="Unassembled WGS sequence"/>
</dbReference>
<reference evidence="3 4" key="1">
    <citation type="journal article" date="2024" name="J Genomics">
        <title>Draft genome sequencing and assembly of Favolaschia claudopus CIRM-BRFM 2984 isolated from oak limbs.</title>
        <authorList>
            <person name="Navarro D."/>
            <person name="Drula E."/>
            <person name="Chaduli D."/>
            <person name="Cazenave R."/>
            <person name="Ahrendt S."/>
            <person name="Wang J."/>
            <person name="Lipzen A."/>
            <person name="Daum C."/>
            <person name="Barry K."/>
            <person name="Grigoriev I.V."/>
            <person name="Favel A."/>
            <person name="Rosso M.N."/>
            <person name="Martin F."/>
        </authorList>
    </citation>
    <scope>NUCLEOTIDE SEQUENCE [LARGE SCALE GENOMIC DNA]</scope>
    <source>
        <strain evidence="3 4">CIRM-BRFM 2984</strain>
    </source>
</reference>
<evidence type="ECO:0000256" key="2">
    <source>
        <dbReference type="SAM" id="Phobius"/>
    </source>
</evidence>
<keyword evidence="2" id="KW-0812">Transmembrane</keyword>
<sequence>MAPRPLMALLNSVTIPLLLAGLLHWGFFGALTVQLSVATLVTIGLYYGSPDTLYYFVSAQLIPNLYANTILAVLNSRLQIVGGRSSDPSATEFISLPEFARSSGTNTTDRSLAPVQRKDVQ</sequence>
<dbReference type="AlphaFoldDB" id="A0AAW0A3G8"/>
<name>A0AAW0A3G8_9AGAR</name>
<proteinExistence type="predicted"/>
<comment type="caution">
    <text evidence="3">The sequence shown here is derived from an EMBL/GenBank/DDBJ whole genome shotgun (WGS) entry which is preliminary data.</text>
</comment>
<feature type="transmembrane region" description="Helical" evidence="2">
    <location>
        <begin position="53"/>
        <end position="74"/>
    </location>
</feature>
<keyword evidence="2" id="KW-1133">Transmembrane helix</keyword>
<keyword evidence="2" id="KW-0472">Membrane</keyword>
<keyword evidence="4" id="KW-1185">Reference proteome</keyword>
<protein>
    <submittedName>
        <fullName evidence="3">Uncharacterized protein</fullName>
    </submittedName>
</protein>
<feature type="transmembrane region" description="Helical" evidence="2">
    <location>
        <begin position="6"/>
        <end position="23"/>
    </location>
</feature>
<dbReference type="EMBL" id="JAWWNJ010000089">
    <property type="protein sequence ID" value="KAK7000180.1"/>
    <property type="molecule type" value="Genomic_DNA"/>
</dbReference>
<evidence type="ECO:0000256" key="1">
    <source>
        <dbReference type="SAM" id="MobiDB-lite"/>
    </source>
</evidence>
<feature type="region of interest" description="Disordered" evidence="1">
    <location>
        <begin position="101"/>
        <end position="121"/>
    </location>
</feature>
<organism evidence="3 4">
    <name type="scientific">Favolaschia claudopus</name>
    <dbReference type="NCBI Taxonomy" id="2862362"/>
    <lineage>
        <taxon>Eukaryota</taxon>
        <taxon>Fungi</taxon>
        <taxon>Dikarya</taxon>
        <taxon>Basidiomycota</taxon>
        <taxon>Agaricomycotina</taxon>
        <taxon>Agaricomycetes</taxon>
        <taxon>Agaricomycetidae</taxon>
        <taxon>Agaricales</taxon>
        <taxon>Marasmiineae</taxon>
        <taxon>Mycenaceae</taxon>
        <taxon>Favolaschia</taxon>
    </lineage>
</organism>
<evidence type="ECO:0000313" key="3">
    <source>
        <dbReference type="EMBL" id="KAK7000180.1"/>
    </source>
</evidence>
<accession>A0AAW0A3G8</accession>
<gene>
    <name evidence="3" type="ORF">R3P38DRAFT_3219061</name>
</gene>